<sequence length="64" mass="7621">MSDLEKTINYLKNTVKRDNYVFLRRRIDKGNGKKTLGWVVKKENSDNYLENIDFDVLNKIKSQL</sequence>
<organism evidence="1">
    <name type="scientific">Myoviridae sp. ctWb16</name>
    <dbReference type="NCBI Taxonomy" id="2827690"/>
    <lineage>
        <taxon>Viruses</taxon>
        <taxon>Duplodnaviria</taxon>
        <taxon>Heunggongvirae</taxon>
        <taxon>Uroviricota</taxon>
        <taxon>Caudoviricetes</taxon>
    </lineage>
</organism>
<proteinExistence type="predicted"/>
<evidence type="ECO:0000313" key="1">
    <source>
        <dbReference type="EMBL" id="DAF56771.1"/>
    </source>
</evidence>
<accession>A0A8S5T156</accession>
<dbReference type="EMBL" id="BK032721">
    <property type="protein sequence ID" value="DAF56771.1"/>
    <property type="molecule type" value="Genomic_DNA"/>
</dbReference>
<reference evidence="1" key="1">
    <citation type="journal article" date="2021" name="Proc. Natl. Acad. Sci. U.S.A.">
        <title>A Catalog of Tens of Thousands of Viruses from Human Metagenomes Reveals Hidden Associations with Chronic Diseases.</title>
        <authorList>
            <person name="Tisza M.J."/>
            <person name="Buck C.B."/>
        </authorList>
    </citation>
    <scope>NUCLEOTIDE SEQUENCE</scope>
    <source>
        <strain evidence="1">CtWb16</strain>
    </source>
</reference>
<protein>
    <submittedName>
        <fullName evidence="1">Uncharacterized protein</fullName>
    </submittedName>
</protein>
<name>A0A8S5T156_9CAUD</name>